<gene>
    <name evidence="3" type="ORF">OIU77_030045</name>
</gene>
<dbReference type="Proteomes" id="UP001141253">
    <property type="component" value="Chromosome 6"/>
</dbReference>
<keyword evidence="2" id="KW-0812">Transmembrane</keyword>
<evidence type="ECO:0000256" key="2">
    <source>
        <dbReference type="SAM" id="Phobius"/>
    </source>
</evidence>
<protein>
    <submittedName>
        <fullName evidence="3">Uncharacterized protein</fullName>
    </submittedName>
</protein>
<dbReference type="PANTHER" id="PTHR35286">
    <property type="entry name" value="EXPRESSED PROTEIN"/>
    <property type="match status" value="1"/>
</dbReference>
<evidence type="ECO:0000313" key="4">
    <source>
        <dbReference type="Proteomes" id="UP001141253"/>
    </source>
</evidence>
<keyword evidence="2" id="KW-0472">Membrane</keyword>
<comment type="caution">
    <text evidence="3">The sequence shown here is derived from an EMBL/GenBank/DDBJ whole genome shotgun (WGS) entry which is preliminary data.</text>
</comment>
<evidence type="ECO:0000313" key="3">
    <source>
        <dbReference type="EMBL" id="KAJ6381286.1"/>
    </source>
</evidence>
<proteinExistence type="predicted"/>
<evidence type="ECO:0000256" key="1">
    <source>
        <dbReference type="SAM" id="MobiDB-lite"/>
    </source>
</evidence>
<name>A0ABQ9BCB3_9ROSI</name>
<organism evidence="3 4">
    <name type="scientific">Salix suchowensis</name>
    <dbReference type="NCBI Taxonomy" id="1278906"/>
    <lineage>
        <taxon>Eukaryota</taxon>
        <taxon>Viridiplantae</taxon>
        <taxon>Streptophyta</taxon>
        <taxon>Embryophyta</taxon>
        <taxon>Tracheophyta</taxon>
        <taxon>Spermatophyta</taxon>
        <taxon>Magnoliopsida</taxon>
        <taxon>eudicotyledons</taxon>
        <taxon>Gunneridae</taxon>
        <taxon>Pentapetalae</taxon>
        <taxon>rosids</taxon>
        <taxon>fabids</taxon>
        <taxon>Malpighiales</taxon>
        <taxon>Salicaceae</taxon>
        <taxon>Saliceae</taxon>
        <taxon>Salix</taxon>
    </lineage>
</organism>
<dbReference type="PANTHER" id="PTHR35286:SF1">
    <property type="entry name" value="EXPRESSED PROTEIN"/>
    <property type="match status" value="1"/>
</dbReference>
<feature type="region of interest" description="Disordered" evidence="1">
    <location>
        <begin position="42"/>
        <end position="61"/>
    </location>
</feature>
<dbReference type="EMBL" id="JAPFFI010000009">
    <property type="protein sequence ID" value="KAJ6381286.1"/>
    <property type="molecule type" value="Genomic_DNA"/>
</dbReference>
<reference evidence="3" key="2">
    <citation type="journal article" date="2023" name="Int. J. Mol. Sci.">
        <title>De Novo Assembly and Annotation of 11 Diverse Shrub Willow (Salix) Genomes Reveals Novel Gene Organization in Sex-Linked Regions.</title>
        <authorList>
            <person name="Hyden B."/>
            <person name="Feng K."/>
            <person name="Yates T.B."/>
            <person name="Jawdy S."/>
            <person name="Cereghino C."/>
            <person name="Smart L.B."/>
            <person name="Muchero W."/>
        </authorList>
    </citation>
    <scope>NUCLEOTIDE SEQUENCE</scope>
    <source>
        <tissue evidence="3">Shoot tip</tissue>
    </source>
</reference>
<feature type="transmembrane region" description="Helical" evidence="2">
    <location>
        <begin position="219"/>
        <end position="242"/>
    </location>
</feature>
<keyword evidence="4" id="KW-1185">Reference proteome</keyword>
<keyword evidence="2" id="KW-1133">Transmembrane helix</keyword>
<accession>A0ABQ9BCB3</accession>
<sequence>MSSITNFDNLFLQTLMGRLQIHPPPPQYPYLSQSLEDLLFNVDGSSDDDDDDTSKTQLSKEESKLEKEIIRVILSGKTDSLKPNSGQAVTIVEHHICVGFHEEKGSDYRVWEWHGHIMLFDEEDGYTPEYIYGNYFERLLGKTAASTTATHKQEQEENEEEKTGNLGLRELIDDGDSGAARILHRIISAGSPRPRAIVAGWGHIRRELCGCCSDGNENLLILLATVVSLVTIGCLVTIFSCISAGREYHIPQLYVIVKNLRVNRNQIDQWQHLSVIDNPSDELSIIKSWTCLSDTINLSKFQLDKYTDLDGRSAYGAVPEIDLASALEYI</sequence>
<reference evidence="3" key="1">
    <citation type="submission" date="2022-10" db="EMBL/GenBank/DDBJ databases">
        <authorList>
            <person name="Hyden B.L."/>
            <person name="Feng K."/>
            <person name="Yates T."/>
            <person name="Jawdy S."/>
            <person name="Smart L.B."/>
            <person name="Muchero W."/>
        </authorList>
    </citation>
    <scope>NUCLEOTIDE SEQUENCE</scope>
    <source>
        <tissue evidence="3">Shoot tip</tissue>
    </source>
</reference>